<sequence>MKKYIITTTATTLLLAGCGDSRQFDATGTFESANEITVSAEATGKIEWLDLQEGDSLSAGKEIGVIDTMQLYLSKLQLKKNMKSIRYNRPDIGKQIAATKEQIRKQEYEKQRIENLLKGGAATQKQLDDINSAISVLEKQLDAQLSTLNNTTGNIDGQSSAIATQIAQIDDRIAKSIIKSPVSGVVIAKYMDAGEYAMPGKPLFKVADMGNMYLRAYFTSEQLAEIKTGQKVKIYADFGGDKRKEYNGIVIWIASENEFTPKNIQTKESRADLVYAVKIAVINDGLIKIGTYGEVVL</sequence>
<name>A0A9D9INT7_9BACT</name>
<dbReference type="EMBL" id="JADIMC010000058">
    <property type="protein sequence ID" value="MBO8476354.1"/>
    <property type="molecule type" value="Genomic_DNA"/>
</dbReference>
<dbReference type="SUPFAM" id="SSF111369">
    <property type="entry name" value="HlyD-like secretion proteins"/>
    <property type="match status" value="1"/>
</dbReference>
<dbReference type="GO" id="GO:0030313">
    <property type="term" value="C:cell envelope"/>
    <property type="evidence" value="ECO:0007669"/>
    <property type="project" value="UniProtKB-SubCell"/>
</dbReference>
<reference evidence="4" key="1">
    <citation type="submission" date="2020-10" db="EMBL/GenBank/DDBJ databases">
        <authorList>
            <person name="Gilroy R."/>
        </authorList>
    </citation>
    <scope>NUCLEOTIDE SEQUENCE</scope>
    <source>
        <strain evidence="4">6919</strain>
    </source>
</reference>
<dbReference type="Gene3D" id="2.40.50.100">
    <property type="match status" value="1"/>
</dbReference>
<dbReference type="Gene3D" id="2.40.30.170">
    <property type="match status" value="1"/>
</dbReference>
<proteinExistence type="predicted"/>
<evidence type="ECO:0000256" key="2">
    <source>
        <dbReference type="ARBA" id="ARBA00023054"/>
    </source>
</evidence>
<evidence type="ECO:0000259" key="3">
    <source>
        <dbReference type="Pfam" id="PF25917"/>
    </source>
</evidence>
<accession>A0A9D9INT7</accession>
<dbReference type="PANTHER" id="PTHR32347:SF23">
    <property type="entry name" value="BLL5650 PROTEIN"/>
    <property type="match status" value="1"/>
</dbReference>
<dbReference type="PANTHER" id="PTHR32347">
    <property type="entry name" value="EFFLUX SYSTEM COMPONENT YKNX-RELATED"/>
    <property type="match status" value="1"/>
</dbReference>
<evidence type="ECO:0000313" key="4">
    <source>
        <dbReference type="EMBL" id="MBO8476354.1"/>
    </source>
</evidence>
<dbReference type="InterPro" id="IPR050465">
    <property type="entry name" value="UPF0194_transport"/>
</dbReference>
<evidence type="ECO:0000256" key="1">
    <source>
        <dbReference type="ARBA" id="ARBA00004196"/>
    </source>
</evidence>
<organism evidence="4 5">
    <name type="scientific">Candidatus Limisoma faecipullorum</name>
    <dbReference type="NCBI Taxonomy" id="2840854"/>
    <lineage>
        <taxon>Bacteria</taxon>
        <taxon>Pseudomonadati</taxon>
        <taxon>Bacteroidota</taxon>
        <taxon>Bacteroidia</taxon>
        <taxon>Bacteroidales</taxon>
        <taxon>Candidatus Limisoma</taxon>
    </lineage>
</organism>
<dbReference type="Proteomes" id="UP000823598">
    <property type="component" value="Unassembled WGS sequence"/>
</dbReference>
<dbReference type="AlphaFoldDB" id="A0A9D9INT7"/>
<comment type="subcellular location">
    <subcellularLocation>
        <location evidence="1">Cell envelope</location>
    </subcellularLocation>
</comment>
<evidence type="ECO:0000313" key="5">
    <source>
        <dbReference type="Proteomes" id="UP000823598"/>
    </source>
</evidence>
<reference evidence="4" key="2">
    <citation type="journal article" date="2021" name="PeerJ">
        <title>Extensive microbial diversity within the chicken gut microbiome revealed by metagenomics and culture.</title>
        <authorList>
            <person name="Gilroy R."/>
            <person name="Ravi A."/>
            <person name="Getino M."/>
            <person name="Pursley I."/>
            <person name="Horton D.L."/>
            <person name="Alikhan N.F."/>
            <person name="Baker D."/>
            <person name="Gharbi K."/>
            <person name="Hall N."/>
            <person name="Watson M."/>
            <person name="Adriaenssens E.M."/>
            <person name="Foster-Nyarko E."/>
            <person name="Jarju S."/>
            <person name="Secka A."/>
            <person name="Antonio M."/>
            <person name="Oren A."/>
            <person name="Chaudhuri R.R."/>
            <person name="La Ragione R."/>
            <person name="Hildebrand F."/>
            <person name="Pallen M.J."/>
        </authorList>
    </citation>
    <scope>NUCLEOTIDE SEQUENCE</scope>
    <source>
        <strain evidence="4">6919</strain>
    </source>
</reference>
<dbReference type="PROSITE" id="PS51257">
    <property type="entry name" value="PROKAR_LIPOPROTEIN"/>
    <property type="match status" value="1"/>
</dbReference>
<protein>
    <submittedName>
        <fullName evidence="4">Efflux RND transporter periplasmic adaptor subunit</fullName>
    </submittedName>
</protein>
<dbReference type="Pfam" id="PF25917">
    <property type="entry name" value="BSH_RND"/>
    <property type="match status" value="1"/>
</dbReference>
<keyword evidence="2" id="KW-0175">Coiled coil</keyword>
<comment type="caution">
    <text evidence="4">The sequence shown here is derived from an EMBL/GenBank/DDBJ whole genome shotgun (WGS) entry which is preliminary data.</text>
</comment>
<feature type="domain" description="Multidrug resistance protein MdtA-like barrel-sandwich hybrid" evidence="3">
    <location>
        <begin position="35"/>
        <end position="206"/>
    </location>
</feature>
<dbReference type="InterPro" id="IPR058625">
    <property type="entry name" value="MdtA-like_BSH"/>
</dbReference>
<gene>
    <name evidence="4" type="ORF">IAB88_05110</name>
</gene>